<sequence>MVLSLSLSLPIRCILQEFAINRDIITSNGCSKSDSGNPELGNETFWTEIIFPLKISTPIQSLMDINTFPNPAEEAVQDIPNDTDSQVLAQYTYPSYHENLDITRSGLSGISHYNEVLNSLEDNVMIPKGLQMDIFGQSSLRLVHDGWFNPRTMVVSED</sequence>
<dbReference type="HOGENOM" id="CLU_1669019_0_0_1"/>
<reference evidence="2" key="1">
    <citation type="submission" date="2005-09" db="EMBL/GenBank/DDBJ databases">
        <title>Annotation of the Aspergillus terreus NIH2624 genome.</title>
        <authorList>
            <person name="Birren B.W."/>
            <person name="Lander E.S."/>
            <person name="Galagan J.E."/>
            <person name="Nusbaum C."/>
            <person name="Devon K."/>
            <person name="Henn M."/>
            <person name="Ma L.-J."/>
            <person name="Jaffe D.B."/>
            <person name="Butler J."/>
            <person name="Alvarez P."/>
            <person name="Gnerre S."/>
            <person name="Grabherr M."/>
            <person name="Kleber M."/>
            <person name="Mauceli E.W."/>
            <person name="Brockman W."/>
            <person name="Rounsley S."/>
            <person name="Young S.K."/>
            <person name="LaButti K."/>
            <person name="Pushparaj V."/>
            <person name="DeCaprio D."/>
            <person name="Crawford M."/>
            <person name="Koehrsen M."/>
            <person name="Engels R."/>
            <person name="Montgomery P."/>
            <person name="Pearson M."/>
            <person name="Howarth C."/>
            <person name="Larson L."/>
            <person name="Luoma S."/>
            <person name="White J."/>
            <person name="Alvarado L."/>
            <person name="Kodira C.D."/>
            <person name="Zeng Q."/>
            <person name="Oleary S."/>
            <person name="Yandava C."/>
            <person name="Denning D.W."/>
            <person name="Nierman W.C."/>
            <person name="Milne T."/>
            <person name="Madden K."/>
        </authorList>
    </citation>
    <scope>NUCLEOTIDE SEQUENCE [LARGE SCALE GENOMIC DNA]</scope>
    <source>
        <strain evidence="2">NIH 2624 / FGSC A1156</strain>
    </source>
</reference>
<dbReference type="EMBL" id="CH476601">
    <property type="protein sequence ID" value="EAU33998.1"/>
    <property type="molecule type" value="Genomic_DNA"/>
</dbReference>
<proteinExistence type="predicted"/>
<evidence type="ECO:0000313" key="1">
    <source>
        <dbReference type="EMBL" id="EAU33998.1"/>
    </source>
</evidence>
<dbReference type="AlphaFoldDB" id="Q0CJ97"/>
<evidence type="ECO:0000313" key="2">
    <source>
        <dbReference type="Proteomes" id="UP000007963"/>
    </source>
</evidence>
<dbReference type="OrthoDB" id="4479198at2759"/>
<dbReference type="Proteomes" id="UP000007963">
    <property type="component" value="Unassembled WGS sequence"/>
</dbReference>
<organism evidence="1 2">
    <name type="scientific">Aspergillus terreus (strain NIH 2624 / FGSC A1156)</name>
    <dbReference type="NCBI Taxonomy" id="341663"/>
    <lineage>
        <taxon>Eukaryota</taxon>
        <taxon>Fungi</taxon>
        <taxon>Dikarya</taxon>
        <taxon>Ascomycota</taxon>
        <taxon>Pezizomycotina</taxon>
        <taxon>Eurotiomycetes</taxon>
        <taxon>Eurotiomycetidae</taxon>
        <taxon>Eurotiales</taxon>
        <taxon>Aspergillaceae</taxon>
        <taxon>Aspergillus</taxon>
        <taxon>Aspergillus subgen. Circumdati</taxon>
    </lineage>
</organism>
<dbReference type="GeneID" id="4321355"/>
<dbReference type="VEuPathDB" id="FungiDB:ATEG_06237"/>
<gene>
    <name evidence="1" type="ORF">ATEG_06237</name>
</gene>
<name>Q0CJ97_ASPTN</name>
<accession>Q0CJ97</accession>
<dbReference type="RefSeq" id="XP_001215415.1">
    <property type="nucleotide sequence ID" value="XM_001215415.1"/>
</dbReference>
<protein>
    <submittedName>
        <fullName evidence="1">Uncharacterized protein</fullName>
    </submittedName>
</protein>